<proteinExistence type="predicted"/>
<dbReference type="Proteomes" id="UP001154282">
    <property type="component" value="Unassembled WGS sequence"/>
</dbReference>
<feature type="domain" description="PB1-like" evidence="3">
    <location>
        <begin position="1"/>
        <end position="83"/>
    </location>
</feature>
<gene>
    <name evidence="4" type="ORF">LITE_LOCUS47942</name>
</gene>
<dbReference type="PANTHER" id="PTHR31973:SF187">
    <property type="entry name" value="MUTATOR TRANSPOSASE MUDRA PROTEIN"/>
    <property type="match status" value="1"/>
</dbReference>
<protein>
    <recommendedName>
        <fullName evidence="6">Transposase</fullName>
    </recommendedName>
</protein>
<evidence type="ECO:0000259" key="2">
    <source>
        <dbReference type="Pfam" id="PF10551"/>
    </source>
</evidence>
<reference evidence="4" key="1">
    <citation type="submission" date="2022-08" db="EMBL/GenBank/DDBJ databases">
        <authorList>
            <person name="Gutierrez-Valencia J."/>
        </authorList>
    </citation>
    <scope>NUCLEOTIDE SEQUENCE</scope>
</reference>
<dbReference type="InterPro" id="IPR018289">
    <property type="entry name" value="MULE_transposase_dom"/>
</dbReference>
<dbReference type="EMBL" id="CAMGYJ010000010">
    <property type="protein sequence ID" value="CAI0556343.1"/>
    <property type="molecule type" value="Genomic_DNA"/>
</dbReference>
<evidence type="ECO:0000313" key="5">
    <source>
        <dbReference type="Proteomes" id="UP001154282"/>
    </source>
</evidence>
<feature type="region of interest" description="Disordered" evidence="1">
    <location>
        <begin position="222"/>
        <end position="262"/>
    </location>
</feature>
<dbReference type="Pfam" id="PF26130">
    <property type="entry name" value="PB1-like"/>
    <property type="match status" value="1"/>
</dbReference>
<evidence type="ECO:0000259" key="3">
    <source>
        <dbReference type="Pfam" id="PF26130"/>
    </source>
</evidence>
<dbReference type="InterPro" id="IPR058594">
    <property type="entry name" value="PB1-like_dom_pln"/>
</dbReference>
<feature type="compositionally biased region" description="Basic and acidic residues" evidence="1">
    <location>
        <begin position="247"/>
        <end position="257"/>
    </location>
</feature>
<dbReference type="Pfam" id="PF10551">
    <property type="entry name" value="MULE"/>
    <property type="match status" value="1"/>
</dbReference>
<keyword evidence="5" id="KW-1185">Reference proteome</keyword>
<name>A0AAV0RFG3_9ROSI</name>
<evidence type="ECO:0008006" key="6">
    <source>
        <dbReference type="Google" id="ProtNLM"/>
    </source>
</evidence>
<dbReference type="AlphaFoldDB" id="A0AAV0RFG3"/>
<feature type="domain" description="MULE transposase" evidence="2">
    <location>
        <begin position="488"/>
        <end position="558"/>
    </location>
</feature>
<sequence length="566" mass="63730">MDDMVELILHHGGAMNMSGGVPQYVGGVVDVVNVNRDVLSYFELTKTLIEDLENISVERLWYLTPGESMATGLHEIVSDVEVLTGLLPLVGTGDIKVYFEATRDLGELGYMGDNYGHFPEGEDASGDNSAAPEFVRLEDDDAQTSDEEYHEIRAEARRRNRRMVADLDGEGSSVNQLFAWDVNHHADFDLDSATIEGGAEAEAETDSVELDESVEFDESVEIDEGIQRGAEQVNVDEEINAEGSIDTEYRASEDSAHVRGNIAEEDGATSYDKSLCYDPKCDHNTLKFKTHMRFLDGNQFKAAVMKNAIKMGADIRWVRSSSTRKEAVCAQREEYGCMWKVYGSWFRGKEAFMVKYSGPDHICPRAIRIRAAGYKWIASEYLDVFRVNQAWNVNLIAAELKTKHNIYVSNQTCYKARLEARRLLYGSLTEDFHKIRDYIGHLLRVDKRGSFLLEVDSVPNSEKVYFKRLFIGFSSLAKGFLKGCRPFFCLDGCFLKGEVQGMLLSAVGKDGNNHMFPIAWAIVESENKNSWTWFIKALQDILRIEDGGGWTVVSDQQKVCILFLVK</sequence>
<dbReference type="PANTHER" id="PTHR31973">
    <property type="entry name" value="POLYPROTEIN, PUTATIVE-RELATED"/>
    <property type="match status" value="1"/>
</dbReference>
<organism evidence="4 5">
    <name type="scientific">Linum tenue</name>
    <dbReference type="NCBI Taxonomy" id="586396"/>
    <lineage>
        <taxon>Eukaryota</taxon>
        <taxon>Viridiplantae</taxon>
        <taxon>Streptophyta</taxon>
        <taxon>Embryophyta</taxon>
        <taxon>Tracheophyta</taxon>
        <taxon>Spermatophyta</taxon>
        <taxon>Magnoliopsida</taxon>
        <taxon>eudicotyledons</taxon>
        <taxon>Gunneridae</taxon>
        <taxon>Pentapetalae</taxon>
        <taxon>rosids</taxon>
        <taxon>fabids</taxon>
        <taxon>Malpighiales</taxon>
        <taxon>Linaceae</taxon>
        <taxon>Linum</taxon>
    </lineage>
</organism>
<evidence type="ECO:0000313" key="4">
    <source>
        <dbReference type="EMBL" id="CAI0556343.1"/>
    </source>
</evidence>
<comment type="caution">
    <text evidence="4">The sequence shown here is derived from an EMBL/GenBank/DDBJ whole genome shotgun (WGS) entry which is preliminary data.</text>
</comment>
<accession>A0AAV0RFG3</accession>
<evidence type="ECO:0000256" key="1">
    <source>
        <dbReference type="SAM" id="MobiDB-lite"/>
    </source>
</evidence>